<dbReference type="EMBL" id="JAEUBG010005612">
    <property type="protein sequence ID" value="KAH3673613.1"/>
    <property type="molecule type" value="Genomic_DNA"/>
</dbReference>
<evidence type="ECO:0000313" key="1">
    <source>
        <dbReference type="EMBL" id="KAH3673613.1"/>
    </source>
</evidence>
<reference evidence="1" key="2">
    <citation type="submission" date="2021-01" db="EMBL/GenBank/DDBJ databases">
        <authorList>
            <person name="Schikora-Tamarit M.A."/>
        </authorList>
    </citation>
    <scope>NUCLEOTIDE SEQUENCE</scope>
    <source>
        <strain evidence="1">CBS2887</strain>
    </source>
</reference>
<name>A0A9P8PK32_WICPI</name>
<organism evidence="1 2">
    <name type="scientific">Wickerhamomyces pijperi</name>
    <name type="common">Yeast</name>
    <name type="synonym">Pichia pijperi</name>
    <dbReference type="NCBI Taxonomy" id="599730"/>
    <lineage>
        <taxon>Eukaryota</taxon>
        <taxon>Fungi</taxon>
        <taxon>Dikarya</taxon>
        <taxon>Ascomycota</taxon>
        <taxon>Saccharomycotina</taxon>
        <taxon>Saccharomycetes</taxon>
        <taxon>Phaffomycetales</taxon>
        <taxon>Wickerhamomycetaceae</taxon>
        <taxon>Wickerhamomyces</taxon>
    </lineage>
</organism>
<reference evidence="1" key="1">
    <citation type="journal article" date="2021" name="Open Biol.">
        <title>Shared evolutionary footprints suggest mitochondrial oxidative damage underlies multiple complex I losses in fungi.</title>
        <authorList>
            <person name="Schikora-Tamarit M.A."/>
            <person name="Marcet-Houben M."/>
            <person name="Nosek J."/>
            <person name="Gabaldon T."/>
        </authorList>
    </citation>
    <scope>NUCLEOTIDE SEQUENCE</scope>
    <source>
        <strain evidence="1">CBS2887</strain>
    </source>
</reference>
<dbReference type="AlphaFoldDB" id="A0A9P8PK32"/>
<accession>A0A9P8PK32</accession>
<proteinExistence type="predicted"/>
<sequence>MNSLKDGIAISANLATGSTSSTNNTAEGLSLLSQRSSLSIRISGLANIRNTHAVITGTQLFQLTPKLICSQHGVHVMEVLHGTLNDSVVSFEITQADNQYDSLDSQDLNQRPDPLLFVIHILRVFNKQHDTETMRTFPVRHRCEDRTQLQNQSVRVEIGGHHLHCCCCGGGTTTRLLPTNSSGHLDRIQVNEGALIQWQGVGLV</sequence>
<protein>
    <submittedName>
        <fullName evidence="1">Uncharacterized protein</fullName>
    </submittedName>
</protein>
<dbReference type="Proteomes" id="UP000774326">
    <property type="component" value="Unassembled WGS sequence"/>
</dbReference>
<keyword evidence="2" id="KW-1185">Reference proteome</keyword>
<comment type="caution">
    <text evidence="1">The sequence shown here is derived from an EMBL/GenBank/DDBJ whole genome shotgun (WGS) entry which is preliminary data.</text>
</comment>
<evidence type="ECO:0000313" key="2">
    <source>
        <dbReference type="Proteomes" id="UP000774326"/>
    </source>
</evidence>
<gene>
    <name evidence="1" type="ORF">WICPIJ_009730</name>
</gene>